<accession>A0A0D8XFY1</accession>
<keyword evidence="2" id="KW-1185">Reference proteome</keyword>
<gene>
    <name evidence="1" type="ORF">DICVIV_11385</name>
</gene>
<dbReference type="AlphaFoldDB" id="A0A0D8XFY1"/>
<proteinExistence type="predicted"/>
<sequence>MKQTGVITQQYILNDTIVQAEKQETVIKCSSTSHDGHHGLIPNHFIPSRDIFFCPTDTADAHSY</sequence>
<dbReference type="EMBL" id="KN716645">
    <property type="protein sequence ID" value="KJH42617.1"/>
    <property type="molecule type" value="Genomic_DNA"/>
</dbReference>
<reference evidence="2" key="2">
    <citation type="journal article" date="2016" name="Sci. Rep.">
        <title>Dictyocaulus viviparus genome, variome and transcriptome elucidate lungworm biology and support future intervention.</title>
        <authorList>
            <person name="McNulty S.N."/>
            <person name="Strube C."/>
            <person name="Rosa B.A."/>
            <person name="Martin J.C."/>
            <person name="Tyagi R."/>
            <person name="Choi Y.J."/>
            <person name="Wang Q."/>
            <person name="Hallsworth Pepin K."/>
            <person name="Zhang X."/>
            <person name="Ozersky P."/>
            <person name="Wilson R.K."/>
            <person name="Sternberg P.W."/>
            <person name="Gasser R.B."/>
            <person name="Mitreva M."/>
        </authorList>
    </citation>
    <scope>NUCLEOTIDE SEQUENCE [LARGE SCALE GENOMIC DNA]</scope>
    <source>
        <strain evidence="2">HannoverDv2000</strain>
    </source>
</reference>
<dbReference type="Proteomes" id="UP000053766">
    <property type="component" value="Unassembled WGS sequence"/>
</dbReference>
<reference evidence="1 2" key="1">
    <citation type="submission" date="2013-11" db="EMBL/GenBank/DDBJ databases">
        <title>Draft genome of the bovine lungworm Dictyocaulus viviparus.</title>
        <authorList>
            <person name="Mitreva M."/>
        </authorList>
    </citation>
    <scope>NUCLEOTIDE SEQUENCE [LARGE SCALE GENOMIC DNA]</scope>
    <source>
        <strain evidence="1 2">HannoverDv2000</strain>
    </source>
</reference>
<name>A0A0D8XFY1_DICVI</name>
<evidence type="ECO:0000313" key="2">
    <source>
        <dbReference type="Proteomes" id="UP000053766"/>
    </source>
</evidence>
<evidence type="ECO:0000313" key="1">
    <source>
        <dbReference type="EMBL" id="KJH42617.1"/>
    </source>
</evidence>
<protein>
    <submittedName>
        <fullName evidence="1">Uncharacterized protein</fullName>
    </submittedName>
</protein>
<organism evidence="1 2">
    <name type="scientific">Dictyocaulus viviparus</name>
    <name type="common">Bovine lungworm</name>
    <dbReference type="NCBI Taxonomy" id="29172"/>
    <lineage>
        <taxon>Eukaryota</taxon>
        <taxon>Metazoa</taxon>
        <taxon>Ecdysozoa</taxon>
        <taxon>Nematoda</taxon>
        <taxon>Chromadorea</taxon>
        <taxon>Rhabditida</taxon>
        <taxon>Rhabditina</taxon>
        <taxon>Rhabditomorpha</taxon>
        <taxon>Strongyloidea</taxon>
        <taxon>Metastrongylidae</taxon>
        <taxon>Dictyocaulus</taxon>
    </lineage>
</organism>